<reference evidence="1" key="1">
    <citation type="journal article" date="2021" name="PeerJ">
        <title>Extensive microbial diversity within the chicken gut microbiome revealed by metagenomics and culture.</title>
        <authorList>
            <person name="Gilroy R."/>
            <person name="Ravi A."/>
            <person name="Getino M."/>
            <person name="Pursley I."/>
            <person name="Horton D.L."/>
            <person name="Alikhan N.F."/>
            <person name="Baker D."/>
            <person name="Gharbi K."/>
            <person name="Hall N."/>
            <person name="Watson M."/>
            <person name="Adriaenssens E.M."/>
            <person name="Foster-Nyarko E."/>
            <person name="Jarju S."/>
            <person name="Secka A."/>
            <person name="Antonio M."/>
            <person name="Oren A."/>
            <person name="Chaudhuri R.R."/>
            <person name="La Ragione R."/>
            <person name="Hildebrand F."/>
            <person name="Pallen M.J."/>
        </authorList>
    </citation>
    <scope>NUCLEOTIDE SEQUENCE</scope>
    <source>
        <strain evidence="1">CHK156-179</strain>
    </source>
</reference>
<organism evidence="1 2">
    <name type="scientific">Candidatus Gallimonas gallistercoris</name>
    <dbReference type="NCBI Taxonomy" id="2838602"/>
    <lineage>
        <taxon>Bacteria</taxon>
        <taxon>Bacillati</taxon>
        <taxon>Bacillota</taxon>
        <taxon>Clostridia</taxon>
        <taxon>Candidatus Gallimonas</taxon>
    </lineage>
</organism>
<gene>
    <name evidence="1" type="ORF">H9797_06855</name>
</gene>
<name>A0A9D2H1U9_9FIRM</name>
<dbReference type="AlphaFoldDB" id="A0A9D2H1U9"/>
<reference evidence="1" key="2">
    <citation type="submission" date="2021-04" db="EMBL/GenBank/DDBJ databases">
        <authorList>
            <person name="Gilroy R."/>
        </authorList>
    </citation>
    <scope>NUCLEOTIDE SEQUENCE</scope>
    <source>
        <strain evidence="1">CHK156-179</strain>
    </source>
</reference>
<dbReference type="Proteomes" id="UP000824221">
    <property type="component" value="Unassembled WGS sequence"/>
</dbReference>
<evidence type="ECO:0000313" key="2">
    <source>
        <dbReference type="Proteomes" id="UP000824221"/>
    </source>
</evidence>
<accession>A0A9D2H1U9</accession>
<protein>
    <submittedName>
        <fullName evidence="1">Uncharacterized protein</fullName>
    </submittedName>
</protein>
<proteinExistence type="predicted"/>
<evidence type="ECO:0000313" key="1">
    <source>
        <dbReference type="EMBL" id="HJA03073.1"/>
    </source>
</evidence>
<sequence>MTEDEKIAQYFTFLLERGFLFERDYSKGTDSTCTQIYRFKKDAGNYLEYRVLSPKERALLVCVRGEKKFPSPEKKYPAFVRAWKIKHLFSPSDVWEYTAALLKHELETTGTAFGIVL</sequence>
<dbReference type="EMBL" id="DXAJ01000102">
    <property type="protein sequence ID" value="HJA03073.1"/>
    <property type="molecule type" value="Genomic_DNA"/>
</dbReference>
<comment type="caution">
    <text evidence="1">The sequence shown here is derived from an EMBL/GenBank/DDBJ whole genome shotgun (WGS) entry which is preliminary data.</text>
</comment>